<dbReference type="Gene3D" id="3.80.10.10">
    <property type="entry name" value="Ribonuclease Inhibitor"/>
    <property type="match status" value="3"/>
</dbReference>
<reference evidence="15 16" key="1">
    <citation type="submission" date="2024-01" db="EMBL/GenBank/DDBJ databases">
        <title>The genome of the rayed Mediterranean limpet Patella caerulea (Linnaeus, 1758).</title>
        <authorList>
            <person name="Anh-Thu Weber A."/>
            <person name="Halstead-Nussloch G."/>
        </authorList>
    </citation>
    <scope>NUCLEOTIDE SEQUENCE [LARGE SCALE GENOMIC DNA]</scope>
    <source>
        <strain evidence="15">AATW-2023a</strain>
        <tissue evidence="15">Whole specimen</tissue>
    </source>
</reference>
<evidence type="ECO:0000256" key="1">
    <source>
        <dbReference type="ARBA" id="ARBA00004479"/>
    </source>
</evidence>
<keyword evidence="11" id="KW-0675">Receptor</keyword>
<dbReference type="Pfam" id="PF01582">
    <property type="entry name" value="TIR"/>
    <property type="match status" value="1"/>
</dbReference>
<organism evidence="15 16">
    <name type="scientific">Patella caerulea</name>
    <name type="common">Rayed Mediterranean limpet</name>
    <dbReference type="NCBI Taxonomy" id="87958"/>
    <lineage>
        <taxon>Eukaryota</taxon>
        <taxon>Metazoa</taxon>
        <taxon>Spiralia</taxon>
        <taxon>Lophotrochozoa</taxon>
        <taxon>Mollusca</taxon>
        <taxon>Gastropoda</taxon>
        <taxon>Patellogastropoda</taxon>
        <taxon>Patelloidea</taxon>
        <taxon>Patellidae</taxon>
        <taxon>Patella</taxon>
    </lineage>
</organism>
<dbReference type="GO" id="GO:0005886">
    <property type="term" value="C:plasma membrane"/>
    <property type="evidence" value="ECO:0007669"/>
    <property type="project" value="TreeGrafter"/>
</dbReference>
<protein>
    <recommendedName>
        <fullName evidence="14">TIR domain-containing protein</fullName>
    </recommendedName>
</protein>
<dbReference type="InterPro" id="IPR001611">
    <property type="entry name" value="Leu-rich_rpt"/>
</dbReference>
<dbReference type="SMART" id="SM00369">
    <property type="entry name" value="LRR_TYP"/>
    <property type="match status" value="6"/>
</dbReference>
<keyword evidence="4" id="KW-0433">Leucine-rich repeat</keyword>
<dbReference type="PANTHER" id="PTHR24365">
    <property type="entry name" value="TOLL-LIKE RECEPTOR"/>
    <property type="match status" value="1"/>
</dbReference>
<keyword evidence="6" id="KW-0732">Signal</keyword>
<feature type="transmembrane region" description="Helical" evidence="13">
    <location>
        <begin position="12"/>
        <end position="31"/>
    </location>
</feature>
<dbReference type="Pfam" id="PF00560">
    <property type="entry name" value="LRR_1"/>
    <property type="match status" value="1"/>
</dbReference>
<proteinExistence type="inferred from homology"/>
<dbReference type="PROSITE" id="PS51450">
    <property type="entry name" value="LRR"/>
    <property type="match status" value="2"/>
</dbReference>
<evidence type="ECO:0000256" key="10">
    <source>
        <dbReference type="ARBA" id="ARBA00023136"/>
    </source>
</evidence>
<dbReference type="GO" id="GO:0045087">
    <property type="term" value="P:innate immune response"/>
    <property type="evidence" value="ECO:0007669"/>
    <property type="project" value="UniProtKB-KW"/>
</dbReference>
<keyword evidence="10 13" id="KW-0472">Membrane</keyword>
<evidence type="ECO:0000256" key="6">
    <source>
        <dbReference type="ARBA" id="ARBA00022729"/>
    </source>
</evidence>
<comment type="caution">
    <text evidence="15">The sequence shown here is derived from an EMBL/GenBank/DDBJ whole genome shotgun (WGS) entry which is preliminary data.</text>
</comment>
<evidence type="ECO:0000313" key="15">
    <source>
        <dbReference type="EMBL" id="KAK6187916.1"/>
    </source>
</evidence>
<evidence type="ECO:0000256" key="12">
    <source>
        <dbReference type="ARBA" id="ARBA00023180"/>
    </source>
</evidence>
<evidence type="ECO:0000313" key="16">
    <source>
        <dbReference type="Proteomes" id="UP001347796"/>
    </source>
</evidence>
<evidence type="ECO:0000256" key="7">
    <source>
        <dbReference type="ARBA" id="ARBA00022737"/>
    </source>
</evidence>
<dbReference type="SUPFAM" id="SSF52200">
    <property type="entry name" value="Toll/Interleukin receptor TIR domain"/>
    <property type="match status" value="1"/>
</dbReference>
<dbReference type="Pfam" id="PF13855">
    <property type="entry name" value="LRR_8"/>
    <property type="match status" value="2"/>
</dbReference>
<comment type="subcellular location">
    <subcellularLocation>
        <location evidence="1">Membrane</location>
        <topology evidence="1">Single-pass type I membrane protein</topology>
    </subcellularLocation>
</comment>
<accession>A0AAN8Q561</accession>
<comment type="similarity">
    <text evidence="2">Belongs to the Toll-like receptor family.</text>
</comment>
<dbReference type="InterPro" id="IPR000157">
    <property type="entry name" value="TIR_dom"/>
</dbReference>
<dbReference type="PROSITE" id="PS50104">
    <property type="entry name" value="TIR"/>
    <property type="match status" value="1"/>
</dbReference>
<dbReference type="AlphaFoldDB" id="A0AAN8Q561"/>
<keyword evidence="9 13" id="KW-1133">Transmembrane helix</keyword>
<dbReference type="Proteomes" id="UP001347796">
    <property type="component" value="Unassembled WGS sequence"/>
</dbReference>
<keyword evidence="3" id="KW-0399">Innate immunity</keyword>
<evidence type="ECO:0000256" key="5">
    <source>
        <dbReference type="ARBA" id="ARBA00022692"/>
    </source>
</evidence>
<dbReference type="PRINTS" id="PR01537">
    <property type="entry name" value="INTRLKN1R1F"/>
</dbReference>
<name>A0AAN8Q561_PATCE</name>
<sequence length="910" mass="104688">MFKIRHQVTKQLGTAYATSFYAWPLILNGVLIKLLRMAMLQCVLIFGVWASLTSGTVLFVEPQLCTICECRSKEGLTGVKVDCSNRSLKEIPPNIPENTTWLNLKDNFIENITDYTFKGTKLSFLDISNNSITRLNRFSFFGLDTLITLNLHNNKINMEPESYPIGVFKSLVNLQTLDISSNDGSIIEYPSESFSALLSLETLKMDGTPSIVLGKGFSYLTNLKMLNFTGYCKTENITKNSFINVPSIEKLVLSNCRITLIDSFAFSMFSKLQFLDLSGNRELGFDTATLPLKNLHSAAFRILNISCIYDIFGLGNELTSVQVARFKHLNITEIYLDHNRIQLFDDWVVYNISLTVKIVSIRDNIPTFGFYMLEFDVLKNIICIDASYQYFTHLPFYDNCNVKPDRHYFHNNCPYFNEANINRMSNKHPHDDSDLIEDQVSDTDSHIPLLSWISKSEAERDQYKIKLAPNIQYINISHIKLGCTIPRMTFAKNRVKILDFSSNILNKWHGPILGSTSLEWLSLSNNYCDQINEDFFKGSINLISLYIGSNFLSFTFESDIRGSIFKPLRKLEILDISNNQITVLPSALLHAQVKLKYLDLSNNRMKQWTLDIFHMNYLTFIDLSNNSLSTLPLSLRKFSDLQQARGTNLTINLLGQSLLCTCENLDFLKWMETNTTNFVRRNEYTCENLHGKIVSLNDLKAIVLNLEKECASWTVMIVVLTSSMAVIITVIVSSVIYRYRWKFRYLYYVRRNKYRQCAAHGNDHDDQFDFNAFISYADEDRQIVITDMIEKLEKQQGMQLCIHHRDFLVGEVIAANISNAVRNSKKTLILLTKNFLKSYWCIYELNMALMESISTGRNVVIVIIYEHIPVKDLPHELVQLMRNDSYVEYTDDPEGNIVFWDSLTKAIKAD</sequence>
<evidence type="ECO:0000256" key="11">
    <source>
        <dbReference type="ARBA" id="ARBA00023170"/>
    </source>
</evidence>
<dbReference type="PANTHER" id="PTHR24365:SF530">
    <property type="entry name" value="MSTPROX-RELATED"/>
    <property type="match status" value="1"/>
</dbReference>
<dbReference type="GO" id="GO:0038023">
    <property type="term" value="F:signaling receptor activity"/>
    <property type="evidence" value="ECO:0007669"/>
    <property type="project" value="TreeGrafter"/>
</dbReference>
<dbReference type="InterPro" id="IPR003591">
    <property type="entry name" value="Leu-rich_rpt_typical-subtyp"/>
</dbReference>
<dbReference type="InterPro" id="IPR032675">
    <property type="entry name" value="LRR_dom_sf"/>
</dbReference>
<dbReference type="Gene3D" id="3.40.50.10140">
    <property type="entry name" value="Toll/interleukin-1 receptor homology (TIR) domain"/>
    <property type="match status" value="1"/>
</dbReference>
<dbReference type="InterPro" id="IPR035897">
    <property type="entry name" value="Toll_tir_struct_dom_sf"/>
</dbReference>
<evidence type="ECO:0000256" key="9">
    <source>
        <dbReference type="ARBA" id="ARBA00022989"/>
    </source>
</evidence>
<evidence type="ECO:0000256" key="13">
    <source>
        <dbReference type="SAM" id="Phobius"/>
    </source>
</evidence>
<dbReference type="EMBL" id="JAZGQO010000004">
    <property type="protein sequence ID" value="KAK6187916.1"/>
    <property type="molecule type" value="Genomic_DNA"/>
</dbReference>
<dbReference type="FunFam" id="3.40.50.10140:FF:000001">
    <property type="entry name" value="Toll-like receptor 2"/>
    <property type="match status" value="1"/>
</dbReference>
<keyword evidence="12" id="KW-0325">Glycoprotein</keyword>
<dbReference type="GO" id="GO:0007165">
    <property type="term" value="P:signal transduction"/>
    <property type="evidence" value="ECO:0007669"/>
    <property type="project" value="InterPro"/>
</dbReference>
<keyword evidence="5 13" id="KW-0812">Transmembrane</keyword>
<evidence type="ECO:0000256" key="4">
    <source>
        <dbReference type="ARBA" id="ARBA00022614"/>
    </source>
</evidence>
<keyword evidence="16" id="KW-1185">Reference proteome</keyword>
<feature type="domain" description="TIR" evidence="14">
    <location>
        <begin position="768"/>
        <end position="907"/>
    </location>
</feature>
<evidence type="ECO:0000256" key="2">
    <source>
        <dbReference type="ARBA" id="ARBA00009634"/>
    </source>
</evidence>
<dbReference type="SMART" id="SM00255">
    <property type="entry name" value="TIR"/>
    <property type="match status" value="1"/>
</dbReference>
<gene>
    <name evidence="15" type="ORF">SNE40_005837</name>
</gene>
<evidence type="ECO:0000259" key="14">
    <source>
        <dbReference type="PROSITE" id="PS50104"/>
    </source>
</evidence>
<keyword evidence="8" id="KW-0391">Immunity</keyword>
<dbReference type="SMART" id="SM00364">
    <property type="entry name" value="LRR_BAC"/>
    <property type="match status" value="3"/>
</dbReference>
<evidence type="ECO:0000256" key="8">
    <source>
        <dbReference type="ARBA" id="ARBA00022859"/>
    </source>
</evidence>
<dbReference type="SUPFAM" id="SSF52058">
    <property type="entry name" value="L domain-like"/>
    <property type="match status" value="3"/>
</dbReference>
<keyword evidence="7" id="KW-0677">Repeat</keyword>
<feature type="transmembrane region" description="Helical" evidence="13">
    <location>
        <begin position="713"/>
        <end position="737"/>
    </location>
</feature>
<evidence type="ECO:0000256" key="3">
    <source>
        <dbReference type="ARBA" id="ARBA00022588"/>
    </source>
</evidence>